<dbReference type="InterPro" id="IPR036188">
    <property type="entry name" value="FAD/NAD-bd_sf"/>
</dbReference>
<dbReference type="GO" id="GO:0071949">
    <property type="term" value="F:FAD binding"/>
    <property type="evidence" value="ECO:0007669"/>
    <property type="project" value="InterPro"/>
</dbReference>
<dbReference type="OrthoDB" id="1047367at2759"/>
<dbReference type="GO" id="GO:0016829">
    <property type="term" value="F:lyase activity"/>
    <property type="evidence" value="ECO:0007669"/>
    <property type="project" value="InterPro"/>
</dbReference>
<organism evidence="8 9">
    <name type="scientific">Talaromyces islandicus</name>
    <name type="common">Penicillium islandicum</name>
    <dbReference type="NCBI Taxonomy" id="28573"/>
    <lineage>
        <taxon>Eukaryota</taxon>
        <taxon>Fungi</taxon>
        <taxon>Dikarya</taxon>
        <taxon>Ascomycota</taxon>
        <taxon>Pezizomycotina</taxon>
        <taxon>Eurotiomycetes</taxon>
        <taxon>Eurotiomycetidae</taxon>
        <taxon>Eurotiales</taxon>
        <taxon>Trichocomaceae</taxon>
        <taxon>Talaromyces</taxon>
        <taxon>Talaromyces sect. Islandici</taxon>
    </lineage>
</organism>
<dbReference type="InterPro" id="IPR023375">
    <property type="entry name" value="ADC_dom_sf"/>
</dbReference>
<keyword evidence="6" id="KW-0472">Membrane</keyword>
<evidence type="ECO:0000256" key="6">
    <source>
        <dbReference type="SAM" id="Phobius"/>
    </source>
</evidence>
<evidence type="ECO:0000256" key="4">
    <source>
        <dbReference type="ARBA" id="ARBA00023002"/>
    </source>
</evidence>
<feature type="domain" description="FAD-binding" evidence="7">
    <location>
        <begin position="15"/>
        <end position="368"/>
    </location>
</feature>
<evidence type="ECO:0000256" key="5">
    <source>
        <dbReference type="ARBA" id="ARBA00023033"/>
    </source>
</evidence>
<dbReference type="SUPFAM" id="SSF160104">
    <property type="entry name" value="Acetoacetate decarboxylase-like"/>
    <property type="match status" value="1"/>
</dbReference>
<protein>
    <recommendedName>
        <fullName evidence="7">FAD-binding domain-containing protein</fullName>
    </recommendedName>
</protein>
<evidence type="ECO:0000313" key="8">
    <source>
        <dbReference type="EMBL" id="CRG82905.1"/>
    </source>
</evidence>
<reference evidence="8 9" key="1">
    <citation type="submission" date="2015-04" db="EMBL/GenBank/DDBJ databases">
        <authorList>
            <person name="Syromyatnikov M.Y."/>
            <person name="Popov V.N."/>
        </authorList>
    </citation>
    <scope>NUCLEOTIDE SEQUENCE [LARGE SCALE GENOMIC DNA]</scope>
    <source>
        <strain evidence="8">WF-38-12</strain>
    </source>
</reference>
<sequence>MGDNSNGGKHGGLNIIIAGGGIGGLTAAIALRQRGHNVHIYEQSRFADEIGAAIHMTPNAMGVLKHIGIDPSESGAVPLLQSRFYSSNNDLLGTVNSDEDAARWQNPWLLAHRAHFHTQLKAAAVSSEGKGVPVKINTSSAVISVHPDSATITLADGTTHSGDVVIGADGVHSKTRVGITSPAPECFKTSVSAFRFIIERNVVLEDAETREMAQNIGSMDIWYHTDRKVVVYPTSNNKLLNFVCVHPETMSSSSNSYNKLASKESLLKVFGDFHPRVLRLLSKAGEGDIKVYPFYDMKTLPSFVSARLALIGDAAHPITPHMAQGGAMAIEDAVSLSIMLDEAVTPAEVPERLQLYNRARYERASAIQEYSRQVGRDGADSSADVKQFAAFMLHHYIDIALSHDEVHFSTHLLRLHTWVTHTPPVRWRQPTVFGPLAGPRQDASGDPYTKTLDNSTKTSMNIQFKTSATLLQNLFPNDRYYFEEKDTVKIASFCVDTLQNIAWLGGGGYDVLALYVHGVCYKEADGRIRKGTYCPIMLENLADSILTGREELGMPKMFSDIKILEDTTSRRAEISWRGAHWATLELQNPQTAETDPNPINSGEGLLVHKFIPSTEVGKPDAEYDILHMNDATPRIRSIRVTHPENIILDIKNLGKEALPTLHPVVSRLAELPIFEIVGGTLKEYQGVENFSNMYKLS</sequence>
<dbReference type="AlphaFoldDB" id="A0A0U1LIV8"/>
<keyword evidence="5" id="KW-0503">Monooxygenase</keyword>
<dbReference type="Gene3D" id="2.40.400.10">
    <property type="entry name" value="Acetoacetate decarboxylase-like"/>
    <property type="match status" value="1"/>
</dbReference>
<dbReference type="Gene3D" id="3.50.50.60">
    <property type="entry name" value="FAD/NAD(P)-binding domain"/>
    <property type="match status" value="1"/>
</dbReference>
<evidence type="ECO:0000256" key="1">
    <source>
        <dbReference type="ARBA" id="ARBA00007992"/>
    </source>
</evidence>
<feature type="transmembrane region" description="Helical" evidence="6">
    <location>
        <begin position="12"/>
        <end position="31"/>
    </location>
</feature>
<name>A0A0U1LIV8_TALIS</name>
<keyword evidence="4" id="KW-0560">Oxidoreductase</keyword>
<dbReference type="PRINTS" id="PR00420">
    <property type="entry name" value="RNGMNOXGNASE"/>
</dbReference>
<dbReference type="Pfam" id="PF01494">
    <property type="entry name" value="FAD_binding_3"/>
    <property type="match status" value="1"/>
</dbReference>
<dbReference type="EMBL" id="CVMT01000001">
    <property type="protein sequence ID" value="CRG82905.1"/>
    <property type="molecule type" value="Genomic_DNA"/>
</dbReference>
<accession>A0A0U1LIV8</accession>
<dbReference type="SUPFAM" id="SSF51905">
    <property type="entry name" value="FAD/NAD(P)-binding domain"/>
    <property type="match status" value="1"/>
</dbReference>
<dbReference type="InterPro" id="IPR002938">
    <property type="entry name" value="FAD-bd"/>
</dbReference>
<dbReference type="PANTHER" id="PTHR13789:SF261">
    <property type="entry name" value="HYDROXYLASE, PUTATIVE (AFU_ORTHOLOGUE AFUA_7G00590)-RELATED"/>
    <property type="match status" value="1"/>
</dbReference>
<dbReference type="STRING" id="28573.A0A0U1LIV8"/>
<evidence type="ECO:0000259" key="7">
    <source>
        <dbReference type="Pfam" id="PF01494"/>
    </source>
</evidence>
<keyword evidence="2" id="KW-0285">Flavoprotein</keyword>
<keyword evidence="6" id="KW-1133">Transmembrane helix</keyword>
<keyword evidence="3" id="KW-0274">FAD</keyword>
<dbReference type="InterPro" id="IPR010451">
    <property type="entry name" value="Acetoacetate_decarboxylase"/>
</dbReference>
<dbReference type="GO" id="GO:0004497">
    <property type="term" value="F:monooxygenase activity"/>
    <property type="evidence" value="ECO:0007669"/>
    <property type="project" value="UniProtKB-KW"/>
</dbReference>
<keyword evidence="9" id="KW-1185">Reference proteome</keyword>
<evidence type="ECO:0000313" key="9">
    <source>
        <dbReference type="Proteomes" id="UP000054383"/>
    </source>
</evidence>
<dbReference type="Pfam" id="PF06314">
    <property type="entry name" value="ADC"/>
    <property type="match status" value="1"/>
</dbReference>
<dbReference type="InterPro" id="IPR050493">
    <property type="entry name" value="FAD-dep_Monooxygenase_BioMet"/>
</dbReference>
<proteinExistence type="inferred from homology"/>
<dbReference type="Proteomes" id="UP000054383">
    <property type="component" value="Unassembled WGS sequence"/>
</dbReference>
<dbReference type="SUPFAM" id="SSF54373">
    <property type="entry name" value="FAD-linked reductases, C-terminal domain"/>
    <property type="match status" value="1"/>
</dbReference>
<keyword evidence="6" id="KW-0812">Transmembrane</keyword>
<evidence type="ECO:0000256" key="2">
    <source>
        <dbReference type="ARBA" id="ARBA00022630"/>
    </source>
</evidence>
<dbReference type="PANTHER" id="PTHR13789">
    <property type="entry name" value="MONOOXYGENASE"/>
    <property type="match status" value="1"/>
</dbReference>
<comment type="similarity">
    <text evidence="1">Belongs to the paxM FAD-dependent monooxygenase family.</text>
</comment>
<evidence type="ECO:0000256" key="3">
    <source>
        <dbReference type="ARBA" id="ARBA00022827"/>
    </source>
</evidence>
<gene>
    <name evidence="8" type="ORF">PISL3812_00252</name>
</gene>